<feature type="domain" description="DUF4218" evidence="2">
    <location>
        <begin position="481"/>
        <end position="586"/>
    </location>
</feature>
<protein>
    <recommendedName>
        <fullName evidence="5">DUF4218 domain-containing protein</fullName>
    </recommendedName>
</protein>
<evidence type="ECO:0000313" key="3">
    <source>
        <dbReference type="EMBL" id="GAU40923.1"/>
    </source>
</evidence>
<gene>
    <name evidence="3" type="ORF">TSUD_297290</name>
</gene>
<dbReference type="OrthoDB" id="1384760at2759"/>
<dbReference type="Pfam" id="PF13960">
    <property type="entry name" value="DUF4218"/>
    <property type="match status" value="1"/>
</dbReference>
<dbReference type="PANTHER" id="PTHR48258">
    <property type="entry name" value="DUF4218 DOMAIN-CONTAINING PROTEIN-RELATED"/>
    <property type="match status" value="1"/>
</dbReference>
<dbReference type="InterPro" id="IPR025452">
    <property type="entry name" value="DUF4218"/>
</dbReference>
<feature type="domain" description="DUF4216" evidence="1">
    <location>
        <begin position="750"/>
        <end position="819"/>
    </location>
</feature>
<dbReference type="AlphaFoldDB" id="A0A2Z6NFU7"/>
<proteinExistence type="predicted"/>
<dbReference type="Pfam" id="PF02992">
    <property type="entry name" value="Transposase_21"/>
    <property type="match status" value="1"/>
</dbReference>
<evidence type="ECO:0008006" key="5">
    <source>
        <dbReference type="Google" id="ProtNLM"/>
    </source>
</evidence>
<evidence type="ECO:0000259" key="2">
    <source>
        <dbReference type="Pfam" id="PF13960"/>
    </source>
</evidence>
<organism evidence="3 4">
    <name type="scientific">Trifolium subterraneum</name>
    <name type="common">Subterranean clover</name>
    <dbReference type="NCBI Taxonomy" id="3900"/>
    <lineage>
        <taxon>Eukaryota</taxon>
        <taxon>Viridiplantae</taxon>
        <taxon>Streptophyta</taxon>
        <taxon>Embryophyta</taxon>
        <taxon>Tracheophyta</taxon>
        <taxon>Spermatophyta</taxon>
        <taxon>Magnoliopsida</taxon>
        <taxon>eudicotyledons</taxon>
        <taxon>Gunneridae</taxon>
        <taxon>Pentapetalae</taxon>
        <taxon>rosids</taxon>
        <taxon>fabids</taxon>
        <taxon>Fabales</taxon>
        <taxon>Fabaceae</taxon>
        <taxon>Papilionoideae</taxon>
        <taxon>50 kb inversion clade</taxon>
        <taxon>NPAAA clade</taxon>
        <taxon>Hologalegina</taxon>
        <taxon>IRL clade</taxon>
        <taxon>Trifolieae</taxon>
        <taxon>Trifolium</taxon>
    </lineage>
</organism>
<dbReference type="InterPro" id="IPR025312">
    <property type="entry name" value="DUF4216"/>
</dbReference>
<dbReference type="PANTHER" id="PTHR48258:SF9">
    <property type="entry name" value="OS01G0348150 PROTEIN"/>
    <property type="match status" value="1"/>
</dbReference>
<keyword evidence="4" id="KW-1185">Reference proteome</keyword>
<dbReference type="Pfam" id="PF13952">
    <property type="entry name" value="DUF4216"/>
    <property type="match status" value="1"/>
</dbReference>
<sequence length="874" mass="100667">MMRDIGEDSFKRAHVHDTLCSDKDTPLYSGCTNFTRLSAVLKLFNLKAKNGWTDKSFCKLLELLTQMLPEGNILPNRCYEAKKVLCPMGLEYEKINACPNDCILYRKQFVNYNHCPKCMASRYKKKDGDSSDDEVTKKDSPAKVVWYLPIIPRFKRLFANANDAKNLRWHVEERKCDGKIRHADDSLQWKKIDSLFPNFGKELLWEEGVDVLDAYSGEQFNMRVMLFFTINDFPAYGNLSGYSVKGHLACPICAKDTNFKQLKKGKKTVYLGHRRFLNRYHPYRRLRKAFNDHTEDRVAPEPLTGEQVYELQRDIHVVFGKDVAKGVGKGKKRLTKSLIHCIDVMHVEKNVCGSVIGTLLNIPGKTKDGINARLDMDLLGIRKELLPQQITNKTYLPPACYTLSKKEKTSFCECLQSIKVPHDYSSNVKKLVSMKDLRLIGLKSHDCHVLMQQLLSMAIRGILPDNVRKTISRLCLFFNAICCKAIDPLKLDELENEPAVILCQLEMYFPPSFFDIMVHLIVHLVREIRLCGSIYLRWMFPIERYMKILKGYTKNLHRPEASIVEKYIVEEAIEFCSNYLSEVDAIGVPKSRHDGRCEGMGIQGLNVKSMNGQVILQAHLYILNNTDEVEPYLSDHKSIVKKKYPRMNEKGLLQEHNKSFSEWFKENIANDGTDFDTIKWLSYEPKRNIITWSAYDINKTAFYTKLKDDRSTMQNSGVMVVAESMYFSSSKDKNPVMASTPYYEVIEEIWEVDYVTFKVPLFKCKWININSGVRIDELGFTLVDLSKLAYTDEPFIMTSQAKQVFYVKDPSPNSRWSVVLQGKNVQGSDENQDVILDISETLPLSTNVPTFVEEDEEDDVQAIRSDHQEGIWPD</sequence>
<evidence type="ECO:0000313" key="4">
    <source>
        <dbReference type="Proteomes" id="UP000242715"/>
    </source>
</evidence>
<evidence type="ECO:0000259" key="1">
    <source>
        <dbReference type="Pfam" id="PF13952"/>
    </source>
</evidence>
<dbReference type="Proteomes" id="UP000242715">
    <property type="component" value="Unassembled WGS sequence"/>
</dbReference>
<dbReference type="EMBL" id="DF973833">
    <property type="protein sequence ID" value="GAU40923.1"/>
    <property type="molecule type" value="Genomic_DNA"/>
</dbReference>
<accession>A0A2Z6NFU7</accession>
<name>A0A2Z6NFU7_TRISU</name>
<dbReference type="InterPro" id="IPR004242">
    <property type="entry name" value="Transposase_21"/>
</dbReference>
<reference evidence="4" key="1">
    <citation type="journal article" date="2017" name="Front. Plant Sci.">
        <title>Climate Clever Clovers: New Paradigm to Reduce the Environmental Footprint of Ruminants by Breeding Low Methanogenic Forages Utilizing Haplotype Variation.</title>
        <authorList>
            <person name="Kaur P."/>
            <person name="Appels R."/>
            <person name="Bayer P.E."/>
            <person name="Keeble-Gagnere G."/>
            <person name="Wang J."/>
            <person name="Hirakawa H."/>
            <person name="Shirasawa K."/>
            <person name="Vercoe P."/>
            <person name="Stefanova K."/>
            <person name="Durmic Z."/>
            <person name="Nichols P."/>
            <person name="Revell C."/>
            <person name="Isobe S.N."/>
            <person name="Edwards D."/>
            <person name="Erskine W."/>
        </authorList>
    </citation>
    <scope>NUCLEOTIDE SEQUENCE [LARGE SCALE GENOMIC DNA]</scope>
    <source>
        <strain evidence="4">cv. Daliak</strain>
    </source>
</reference>